<keyword evidence="6" id="KW-0833">Ubl conjugation pathway</keyword>
<dbReference type="PROSITE" id="PS50127">
    <property type="entry name" value="UBC_2"/>
    <property type="match status" value="1"/>
</dbReference>
<dbReference type="InterPro" id="IPR023313">
    <property type="entry name" value="UBQ-conjugating_AS"/>
</dbReference>
<accession>A0A6C0DCP5</accession>
<evidence type="ECO:0000259" key="12">
    <source>
        <dbReference type="PROSITE" id="PS50127"/>
    </source>
</evidence>
<evidence type="ECO:0000256" key="1">
    <source>
        <dbReference type="ARBA" id="ARBA00004496"/>
    </source>
</evidence>
<evidence type="ECO:0000256" key="6">
    <source>
        <dbReference type="ARBA" id="ARBA00022786"/>
    </source>
</evidence>
<evidence type="ECO:0000256" key="5">
    <source>
        <dbReference type="ARBA" id="ARBA00022741"/>
    </source>
</evidence>
<keyword evidence="3" id="KW-0808">Transferase</keyword>
<dbReference type="AlphaFoldDB" id="A0A6C0DCP5"/>
<comment type="subcellular location">
    <subcellularLocation>
        <location evidence="1">Cytoplasm</location>
    </subcellularLocation>
</comment>
<dbReference type="InterPro" id="IPR016135">
    <property type="entry name" value="UBQ-conjugating_enzyme/RWD"/>
</dbReference>
<dbReference type="GO" id="GO:0005737">
    <property type="term" value="C:cytoplasm"/>
    <property type="evidence" value="ECO:0007669"/>
    <property type="project" value="UniProtKB-SubCell"/>
</dbReference>
<keyword evidence="5" id="KW-0547">Nucleotide-binding</keyword>
<dbReference type="GO" id="GO:0005634">
    <property type="term" value="C:nucleus"/>
    <property type="evidence" value="ECO:0007669"/>
    <property type="project" value="TreeGrafter"/>
</dbReference>
<feature type="domain" description="UBC core" evidence="12">
    <location>
        <begin position="1"/>
        <end position="148"/>
    </location>
</feature>
<dbReference type="PROSITE" id="PS00183">
    <property type="entry name" value="UBC_1"/>
    <property type="match status" value="1"/>
</dbReference>
<dbReference type="EMBL" id="MN739580">
    <property type="protein sequence ID" value="QHT14150.1"/>
    <property type="molecule type" value="Genomic_DNA"/>
</dbReference>
<evidence type="ECO:0000256" key="9">
    <source>
        <dbReference type="ARBA" id="ARBA00041798"/>
    </source>
</evidence>
<protein>
    <recommendedName>
        <fullName evidence="8">Ubiquitin-conjugating enzyme E2 Z</fullName>
    </recommendedName>
    <alternativeName>
        <fullName evidence="9">E2 ubiquitin-conjugating enzyme Z</fullName>
    </alternativeName>
    <alternativeName>
        <fullName evidence="11">Ubiquitin carrier protein Z</fullName>
    </alternativeName>
    <alternativeName>
        <fullName evidence="10">Ubiquitin-protein ligase Z</fullName>
    </alternativeName>
</protein>
<dbReference type="GO" id="GO:0004869">
    <property type="term" value="F:cysteine-type endopeptidase inhibitor activity"/>
    <property type="evidence" value="ECO:0007669"/>
    <property type="project" value="TreeGrafter"/>
</dbReference>
<evidence type="ECO:0000256" key="3">
    <source>
        <dbReference type="ARBA" id="ARBA00022679"/>
    </source>
</evidence>
<evidence type="ECO:0000256" key="8">
    <source>
        <dbReference type="ARBA" id="ARBA00039894"/>
    </source>
</evidence>
<sequence>MADEMASLGIYYKPDEANILKGTALIIGPDNTPYEGCPLLFSVEMTREYPFKCPSVTFITSDGRTRFHPNLYVTGKVCLSILGTYPGPSWTSAMNLQSIFMSILSLLTANPITNEPSWENHPYEGKAQMYAEWVQHRIICKTISDLVHGRDSFEEISNNTWKSRQIPKIMAIIDRNLGEEKTYTNIPYQMTGTTSWNEIKGALTKCLE</sequence>
<keyword evidence="4" id="KW-0053">Apoptosis</keyword>
<name>A0A6C0DCP5_9ZZZZ</name>
<dbReference type="GO" id="GO:0006915">
    <property type="term" value="P:apoptotic process"/>
    <property type="evidence" value="ECO:0007669"/>
    <property type="project" value="UniProtKB-KW"/>
</dbReference>
<dbReference type="SMART" id="SM00212">
    <property type="entry name" value="UBCc"/>
    <property type="match status" value="1"/>
</dbReference>
<dbReference type="GO" id="GO:0043066">
    <property type="term" value="P:negative regulation of apoptotic process"/>
    <property type="evidence" value="ECO:0007669"/>
    <property type="project" value="TreeGrafter"/>
</dbReference>
<dbReference type="SUPFAM" id="SSF54495">
    <property type="entry name" value="UBC-like"/>
    <property type="match status" value="1"/>
</dbReference>
<evidence type="ECO:0000256" key="11">
    <source>
        <dbReference type="ARBA" id="ARBA00042401"/>
    </source>
</evidence>
<dbReference type="PANTHER" id="PTHR46116">
    <property type="entry name" value="(E3-INDEPENDENT) E2 UBIQUITIN-CONJUGATING ENZYME"/>
    <property type="match status" value="1"/>
</dbReference>
<evidence type="ECO:0000313" key="13">
    <source>
        <dbReference type="EMBL" id="QHT14150.1"/>
    </source>
</evidence>
<organism evidence="13">
    <name type="scientific">viral metagenome</name>
    <dbReference type="NCBI Taxonomy" id="1070528"/>
    <lineage>
        <taxon>unclassified sequences</taxon>
        <taxon>metagenomes</taxon>
        <taxon>organismal metagenomes</taxon>
    </lineage>
</organism>
<proteinExistence type="predicted"/>
<keyword evidence="2" id="KW-0963">Cytoplasm</keyword>
<keyword evidence="7" id="KW-0067">ATP-binding</keyword>
<dbReference type="GO" id="GO:0005524">
    <property type="term" value="F:ATP binding"/>
    <property type="evidence" value="ECO:0007669"/>
    <property type="project" value="UniProtKB-KW"/>
</dbReference>
<dbReference type="InterPro" id="IPR000608">
    <property type="entry name" value="UBC"/>
</dbReference>
<reference evidence="13" key="1">
    <citation type="journal article" date="2020" name="Nature">
        <title>Giant virus diversity and host interactions through global metagenomics.</title>
        <authorList>
            <person name="Schulz F."/>
            <person name="Roux S."/>
            <person name="Paez-Espino D."/>
            <person name="Jungbluth S."/>
            <person name="Walsh D.A."/>
            <person name="Denef V.J."/>
            <person name="McMahon K.D."/>
            <person name="Konstantinidis K.T."/>
            <person name="Eloe-Fadrosh E.A."/>
            <person name="Kyrpides N.C."/>
            <person name="Woyke T."/>
        </authorList>
    </citation>
    <scope>NUCLEOTIDE SEQUENCE</scope>
    <source>
        <strain evidence="13">GVMAG-M-3300023174-137</strain>
    </source>
</reference>
<dbReference type="GO" id="GO:0016740">
    <property type="term" value="F:transferase activity"/>
    <property type="evidence" value="ECO:0007669"/>
    <property type="project" value="UniProtKB-KW"/>
</dbReference>
<dbReference type="Pfam" id="PF00179">
    <property type="entry name" value="UQ_con"/>
    <property type="match status" value="1"/>
</dbReference>
<dbReference type="Gene3D" id="3.10.110.10">
    <property type="entry name" value="Ubiquitin Conjugating Enzyme"/>
    <property type="match status" value="1"/>
</dbReference>
<evidence type="ECO:0000256" key="4">
    <source>
        <dbReference type="ARBA" id="ARBA00022703"/>
    </source>
</evidence>
<dbReference type="PANTHER" id="PTHR46116:SF26">
    <property type="entry name" value="UBIQUITIN-CONJUGATING ENZYME E2 Z"/>
    <property type="match status" value="1"/>
</dbReference>
<evidence type="ECO:0000256" key="2">
    <source>
        <dbReference type="ARBA" id="ARBA00022490"/>
    </source>
</evidence>
<evidence type="ECO:0000256" key="7">
    <source>
        <dbReference type="ARBA" id="ARBA00022840"/>
    </source>
</evidence>
<evidence type="ECO:0000256" key="10">
    <source>
        <dbReference type="ARBA" id="ARBA00042316"/>
    </source>
</evidence>